<dbReference type="OrthoDB" id="3258279at2759"/>
<feature type="compositionally biased region" description="Low complexity" evidence="1">
    <location>
        <begin position="142"/>
        <end position="154"/>
    </location>
</feature>
<feature type="compositionally biased region" description="Polar residues" evidence="1">
    <location>
        <begin position="703"/>
        <end position="724"/>
    </location>
</feature>
<reference evidence="2 3" key="1">
    <citation type="submission" date="2016-07" db="EMBL/GenBank/DDBJ databases">
        <title>Pervasive Adenine N6-methylation of Active Genes in Fungi.</title>
        <authorList>
            <consortium name="DOE Joint Genome Institute"/>
            <person name="Mondo S.J."/>
            <person name="Dannebaum R.O."/>
            <person name="Kuo R.C."/>
            <person name="Labutti K."/>
            <person name="Haridas S."/>
            <person name="Kuo A."/>
            <person name="Salamov A."/>
            <person name="Ahrendt S.R."/>
            <person name="Lipzen A."/>
            <person name="Sullivan W."/>
            <person name="Andreopoulos W.B."/>
            <person name="Clum A."/>
            <person name="Lindquist E."/>
            <person name="Daum C."/>
            <person name="Ramamoorthy G.K."/>
            <person name="Gryganskyi A."/>
            <person name="Culley D."/>
            <person name="Magnuson J.K."/>
            <person name="James T.Y."/>
            <person name="O'Malley M.A."/>
            <person name="Stajich J.E."/>
            <person name="Spatafora J.W."/>
            <person name="Visel A."/>
            <person name="Grigoriev I.V."/>
        </authorList>
    </citation>
    <scope>NUCLEOTIDE SEQUENCE [LARGE SCALE GENOMIC DNA]</scope>
    <source>
        <strain evidence="2 3">62-1032</strain>
    </source>
</reference>
<evidence type="ECO:0000313" key="2">
    <source>
        <dbReference type="EMBL" id="ORY84112.1"/>
    </source>
</evidence>
<comment type="caution">
    <text evidence="2">The sequence shown here is derived from an EMBL/GenBank/DDBJ whole genome shotgun (WGS) entry which is preliminary data.</text>
</comment>
<feature type="compositionally biased region" description="Basic and acidic residues" evidence="1">
    <location>
        <begin position="843"/>
        <end position="853"/>
    </location>
</feature>
<feature type="compositionally biased region" description="Polar residues" evidence="1">
    <location>
        <begin position="765"/>
        <end position="777"/>
    </location>
</feature>
<feature type="compositionally biased region" description="Low complexity" evidence="1">
    <location>
        <begin position="1435"/>
        <end position="1449"/>
    </location>
</feature>
<dbReference type="EMBL" id="MCGR01000018">
    <property type="protein sequence ID" value="ORY84112.1"/>
    <property type="molecule type" value="Genomic_DNA"/>
</dbReference>
<feature type="compositionally biased region" description="Low complexity" evidence="1">
    <location>
        <begin position="1215"/>
        <end position="1226"/>
    </location>
</feature>
<feature type="compositionally biased region" description="Acidic residues" evidence="1">
    <location>
        <begin position="1344"/>
        <end position="1359"/>
    </location>
</feature>
<feature type="region of interest" description="Disordered" evidence="1">
    <location>
        <begin position="1171"/>
        <end position="1480"/>
    </location>
</feature>
<evidence type="ECO:0000256" key="1">
    <source>
        <dbReference type="SAM" id="MobiDB-lite"/>
    </source>
</evidence>
<feature type="compositionally biased region" description="Low complexity" evidence="1">
    <location>
        <begin position="168"/>
        <end position="181"/>
    </location>
</feature>
<feature type="compositionally biased region" description="Polar residues" evidence="1">
    <location>
        <begin position="1049"/>
        <end position="1087"/>
    </location>
</feature>
<feature type="region of interest" description="Disordered" evidence="1">
    <location>
        <begin position="1044"/>
        <end position="1091"/>
    </location>
</feature>
<feature type="compositionally biased region" description="Acidic residues" evidence="1">
    <location>
        <begin position="1259"/>
        <end position="1278"/>
    </location>
</feature>
<feature type="region of interest" description="Disordered" evidence="1">
    <location>
        <begin position="1"/>
        <end position="455"/>
    </location>
</feature>
<sequence>MSRRTSSISRQPTTIDENTPPASSGTTVQRKPSALRQATALGNNSASNAGAGSRSSPRLRDKDVKAAAKAKAVAIQVQLPTSDGAIESGMPPTPPCSQSPPADQEAAASSQATSRPRSSQSLLPPASIRPRSTSANSRKSRSPSAIPTSIASAPLHAPQVIAARRRSSVSPAAVPSPVVPSARRKTLTSIPAPAKSRASKAPTASTSTSTATAKPKARASTSTASRRRSSIKRLPTPTETLEAPLSPSAGDSDGEDPLLLKSAAEMRGWGEGRPSLGGKSRRKSRGRSESTARELSFSFEQEEQPSMPMQQNEPEPVQLDSDFQWRDEDLLPLGSGTMEEDLPSDYEARLPATQEEEEEDEEEPVDLGGYDGPFAGDNDYGDTTGFDFAPLKEQDSDVESVVDEPTFVGAPAEADVEAQEDEEQEQGDEEQDEPPAQQDTLRHSQFRRPHLDYAPPIDLDVSYELEYEVPIQPQSSSPVRAPNPSSPHANSYARPSPFLSSVGRPSPFLSDNGHPAETSPSNNVAQLPAEQEESFDEHDDVEDEEEEQHALKDESFESQGELELKVEDEEDHSASLSRSPSPAPAPAPAPVEVVEERPLPPVPRETWSRGPAFFRSSPSVSMSPVLTYPSLTATSPDMSSRRGGPQEEADETDDEDEDEEDEIVLAGEESRARSSSAAVEDSLFLHRSVSGTAPRSRAGSHASYASSIGRQSVQGDESDASMSSPHRPLSLAEVSMASPRRPLSVASAGGDVQMSSPSPQRRSPATQHSPQLPQHSPSLHRKLPATPPVEMLAQEDVDAQMASPSPARRTAPASAERMMASGIVEMGRQTLQGLFGGVSPAVRESKGKGREEGTDGEQDGAEGIRSSTSFVVDAVRASITAGKDSAPTPRPTTTAAPPRAPATIAPLARDFNAQSSNFTPVPRPLGLPATTHGKPSQSALSRSALRRRPSHPTLPVVEISSTDPKAAARAAAILKVYHDYVEQGLEAPGSLLEEAGIRRSALKGGKAIVASARKGQQIEEGVSVAESELRELLQEAEEEVLQGVERRSVSVSAEPSNASRSTASKQGRQSDTPTSSRLAMDGSSSRLASPLRTSAAVVEDREWSAAEWRRLELALVEEGRGTRQKDTELVVEKVLRRFLNGEGLNREQCVGQWAWDKLVIRVTALQKRRYQDSLRRSSRASSRAPSLSSSVAPIPGALPRRRRRSLHEELREAADQSSTADASSNADTERAPSPIIKVEEFSDEEGDLTGSLAATASPEDSEEEDSDSEPDRDVEDDTFFERPRPAALAPPAAAEIRRSPSVDPITGAIRPPPALAGSRFAHLYDEPVEKPRLPSQSWVPPASEELEEGDTTAEFEEGSSYERIEGTPEPGRQPSEAPSSARKLFSYLGNLVKRPTPSATPEPQPEMKEVAFARTEQPFPSNSQRKISPLPPSRSAPTTSTSTPTVAVTPAPPRPSTTSYPATAPTAQRRRRSSGEGKVWSQIAALEDAESSREEDARVIELLQSGGAAKRRASGGDLRGASMKAAPVYGSPAVFVPAGTRALDRPIGEKKAGRGW</sequence>
<accession>A0A1Y2FJG4</accession>
<feature type="compositionally biased region" description="Low complexity" evidence="1">
    <location>
        <begin position="191"/>
        <end position="224"/>
    </location>
</feature>
<feature type="compositionally biased region" description="Low complexity" evidence="1">
    <location>
        <begin position="114"/>
        <end position="126"/>
    </location>
</feature>
<organism evidence="2 3">
    <name type="scientific">Leucosporidium creatinivorum</name>
    <dbReference type="NCBI Taxonomy" id="106004"/>
    <lineage>
        <taxon>Eukaryota</taxon>
        <taxon>Fungi</taxon>
        <taxon>Dikarya</taxon>
        <taxon>Basidiomycota</taxon>
        <taxon>Pucciniomycotina</taxon>
        <taxon>Microbotryomycetes</taxon>
        <taxon>Leucosporidiales</taxon>
        <taxon>Leucosporidium</taxon>
    </lineage>
</organism>
<feature type="compositionally biased region" description="Acidic residues" evidence="1">
    <location>
        <begin position="647"/>
        <end position="663"/>
    </location>
</feature>
<feature type="compositionally biased region" description="Low complexity" evidence="1">
    <location>
        <begin position="1285"/>
        <end position="1294"/>
    </location>
</feature>
<feature type="compositionally biased region" description="Acidic residues" evidence="1">
    <location>
        <begin position="354"/>
        <end position="365"/>
    </location>
</feature>
<keyword evidence="3" id="KW-1185">Reference proteome</keyword>
<feature type="compositionally biased region" description="Low complexity" evidence="1">
    <location>
        <begin position="755"/>
        <end position="764"/>
    </location>
</feature>
<feature type="compositionally biased region" description="Low complexity" evidence="1">
    <location>
        <begin position="304"/>
        <end position="316"/>
    </location>
</feature>
<feature type="compositionally biased region" description="Acidic residues" evidence="1">
    <location>
        <begin position="530"/>
        <end position="547"/>
    </location>
</feature>
<feature type="compositionally biased region" description="Polar residues" evidence="1">
    <location>
        <begin position="616"/>
        <end position="638"/>
    </location>
</feature>
<feature type="compositionally biased region" description="Basic and acidic residues" evidence="1">
    <location>
        <begin position="1322"/>
        <end position="1332"/>
    </location>
</feature>
<feature type="compositionally biased region" description="Low complexity" evidence="1">
    <location>
        <begin position="802"/>
        <end position="816"/>
    </location>
</feature>
<feature type="compositionally biased region" description="Low complexity" evidence="1">
    <location>
        <begin position="1179"/>
        <end position="1190"/>
    </location>
</feature>
<evidence type="ECO:0000313" key="3">
    <source>
        <dbReference type="Proteomes" id="UP000193467"/>
    </source>
</evidence>
<feature type="compositionally biased region" description="Low complexity" evidence="1">
    <location>
        <begin position="891"/>
        <end position="909"/>
    </location>
</feature>
<feature type="compositionally biased region" description="Low complexity" evidence="1">
    <location>
        <begin position="1456"/>
        <end position="1467"/>
    </location>
</feature>
<dbReference type="InParanoid" id="A0A1Y2FJG4"/>
<feature type="compositionally biased region" description="Acidic residues" evidence="1">
    <location>
        <begin position="414"/>
        <end position="433"/>
    </location>
</feature>
<feature type="region of interest" description="Disordered" evidence="1">
    <location>
        <begin position="836"/>
        <end position="957"/>
    </location>
</feature>
<proteinExistence type="predicted"/>
<gene>
    <name evidence="2" type="ORF">BCR35DRAFT_324804</name>
</gene>
<evidence type="ECO:0008006" key="4">
    <source>
        <dbReference type="Google" id="ProtNLM"/>
    </source>
</evidence>
<name>A0A1Y2FJG4_9BASI</name>
<protein>
    <recommendedName>
        <fullName evidence="4">Proteophosphoglycan ppg4</fullName>
    </recommendedName>
</protein>
<feature type="compositionally biased region" description="Polar residues" evidence="1">
    <location>
        <begin position="1"/>
        <end position="30"/>
    </location>
</feature>
<feature type="compositionally biased region" description="Low complexity" evidence="1">
    <location>
        <begin position="42"/>
        <end position="53"/>
    </location>
</feature>
<dbReference type="Proteomes" id="UP000193467">
    <property type="component" value="Unassembled WGS sequence"/>
</dbReference>
<feature type="region of interest" description="Disordered" evidence="1">
    <location>
        <begin position="473"/>
        <end position="816"/>
    </location>
</feature>